<dbReference type="Pfam" id="PF01212">
    <property type="entry name" value="Beta_elim_lyase"/>
    <property type="match status" value="1"/>
</dbReference>
<protein>
    <submittedName>
        <fullName evidence="9">Tryptophanase</fullName>
    </submittedName>
</protein>
<dbReference type="STRING" id="351679.A9255_13910"/>
<keyword evidence="5" id="KW-0456">Lyase</keyword>
<gene>
    <name evidence="9" type="primary">tnaA</name>
    <name evidence="8" type="ORF">A9255_13910</name>
    <name evidence="9" type="ORF">Xhom_00487</name>
</gene>
<comment type="similarity">
    <text evidence="2">Belongs to the beta-eliminating lyase family.</text>
</comment>
<evidence type="ECO:0000256" key="3">
    <source>
        <dbReference type="ARBA" id="ARBA00011881"/>
    </source>
</evidence>
<evidence type="ECO:0000313" key="9">
    <source>
        <dbReference type="EMBL" id="PHM57515.1"/>
    </source>
</evidence>
<organism evidence="9 11">
    <name type="scientific">Xenorhabdus hominickii</name>
    <dbReference type="NCBI Taxonomy" id="351679"/>
    <lineage>
        <taxon>Bacteria</taxon>
        <taxon>Pseudomonadati</taxon>
        <taxon>Pseudomonadota</taxon>
        <taxon>Gammaproteobacteria</taxon>
        <taxon>Enterobacterales</taxon>
        <taxon>Morganellaceae</taxon>
        <taxon>Xenorhabdus</taxon>
    </lineage>
</organism>
<comment type="subunit">
    <text evidence="3">Homotetramer.</text>
</comment>
<dbReference type="OrthoDB" id="9764079at2"/>
<dbReference type="InterPro" id="IPR015421">
    <property type="entry name" value="PyrdxlP-dep_Trfase_major"/>
</dbReference>
<dbReference type="NCBIfam" id="NF009709">
    <property type="entry name" value="PRK13238.1"/>
    <property type="match status" value="1"/>
</dbReference>
<comment type="cofactor">
    <cofactor evidence="1 6">
        <name>pyridoxal 5'-phosphate</name>
        <dbReference type="ChEBI" id="CHEBI:597326"/>
    </cofactor>
</comment>
<dbReference type="KEGG" id="xho:A9255_13910"/>
<proteinExistence type="inferred from homology"/>
<evidence type="ECO:0000256" key="1">
    <source>
        <dbReference type="ARBA" id="ARBA00001933"/>
    </source>
</evidence>
<dbReference type="Proteomes" id="UP000225433">
    <property type="component" value="Unassembled WGS sequence"/>
</dbReference>
<evidence type="ECO:0000313" key="11">
    <source>
        <dbReference type="Proteomes" id="UP000225433"/>
    </source>
</evidence>
<dbReference type="PIRSF" id="PIRSF001386">
    <property type="entry name" value="Trpase"/>
    <property type="match status" value="1"/>
</dbReference>
<dbReference type="GO" id="GO:0009072">
    <property type="term" value="P:aromatic amino acid metabolic process"/>
    <property type="evidence" value="ECO:0007669"/>
    <property type="project" value="InterPro"/>
</dbReference>
<evidence type="ECO:0000256" key="6">
    <source>
        <dbReference type="PIRSR" id="PIRSR611166-50"/>
    </source>
</evidence>
<evidence type="ECO:0000256" key="4">
    <source>
        <dbReference type="ARBA" id="ARBA00022898"/>
    </source>
</evidence>
<dbReference type="InterPro" id="IPR015422">
    <property type="entry name" value="PyrdxlP-dep_Trfase_small"/>
</dbReference>
<feature type="domain" description="Aromatic amino acid beta-eliminating lyase/threonine aldolase" evidence="7">
    <location>
        <begin position="47"/>
        <end position="430"/>
    </location>
</feature>
<dbReference type="InterPro" id="IPR015424">
    <property type="entry name" value="PyrdxlP-dep_Trfase"/>
</dbReference>
<dbReference type="Proteomes" id="UP000094600">
    <property type="component" value="Chromosome"/>
</dbReference>
<evidence type="ECO:0000256" key="5">
    <source>
        <dbReference type="ARBA" id="ARBA00023239"/>
    </source>
</evidence>
<evidence type="ECO:0000313" key="10">
    <source>
        <dbReference type="Proteomes" id="UP000094600"/>
    </source>
</evidence>
<reference evidence="9 11" key="2">
    <citation type="journal article" date="2017" name="Nat. Microbiol.">
        <title>Natural product diversity associated with the nematode symbionts Photorhabdus and Xenorhabdus.</title>
        <authorList>
            <person name="Tobias N.J."/>
            <person name="Wolff H."/>
            <person name="Djahanschiri B."/>
            <person name="Grundmann F."/>
            <person name="Kronenwerth M."/>
            <person name="Shi Y.M."/>
            <person name="Simonyi S."/>
            <person name="Grun P."/>
            <person name="Shapiro-Ilan D."/>
            <person name="Pidot S.J."/>
            <person name="Stinear T.P."/>
            <person name="Ebersberger I."/>
            <person name="Bode H.B."/>
        </authorList>
    </citation>
    <scope>NUCLEOTIDE SEQUENCE [LARGE SCALE GENOMIC DNA]</scope>
    <source>
        <strain evidence="9 11">DSM 17903</strain>
    </source>
</reference>
<evidence type="ECO:0000259" key="7">
    <source>
        <dbReference type="Pfam" id="PF01212"/>
    </source>
</evidence>
<sequence length="466" mass="52565">MSRSEPEPWRIKMVEPIRMTTRAQRQKALMEAGLNPFMLKSEEVFIDLLTDSGTGAMSDRQWAGMFLGDESYAGSRSYYQLSQTVKDLFGFQYTIPVHQGRGAEQILFPFLVELAKEKGASEPVFLSNHHFDTTKAHVEIAGARAKNLICPSSLQTDVSDDWKGNFDLNELENEIKNNQKNIVAIVITITCNSVGGQPVSMENIRLAAKMARDAGIPVIIDAARFAENAYFIKQRESSFFNETISQIVKEIFNEADIFTMSAKKDGMVNIGGLCCFRYNESWFRQVQLRCVPMEGFVTYGGLAGRDMSAMAIGLREALDEDHLRSRIAQVEYLGHKLQQAGIPIQTPVGGHAVFVDARKIFPDIKPENFPAQVLCNALYLESGVRATEIGSLMMGRNPITGQQEPSLFELMRLTIPRRTYTDNHMSYVAKSLIDVIEKADTLKPLEFEYEPLILRQFTARFREIER</sequence>
<dbReference type="Gene3D" id="3.40.640.10">
    <property type="entry name" value="Type I PLP-dependent aspartate aminotransferase-like (Major domain)"/>
    <property type="match status" value="1"/>
</dbReference>
<dbReference type="EMBL" id="CP016176">
    <property type="protein sequence ID" value="AOM41573.1"/>
    <property type="molecule type" value="Genomic_DNA"/>
</dbReference>
<evidence type="ECO:0000313" key="8">
    <source>
        <dbReference type="EMBL" id="AOM41573.1"/>
    </source>
</evidence>
<feature type="modified residue" description="N6-(pyridoxal phosphate)lysine" evidence="6">
    <location>
        <position position="264"/>
    </location>
</feature>
<keyword evidence="4 6" id="KW-0663">Pyridoxal phosphate</keyword>
<dbReference type="SUPFAM" id="SSF53383">
    <property type="entry name" value="PLP-dependent transferases"/>
    <property type="match status" value="1"/>
</dbReference>
<dbReference type="PANTHER" id="PTHR32325:SF4">
    <property type="entry name" value="TRYPTOPHANASE"/>
    <property type="match status" value="1"/>
</dbReference>
<accession>A0A2G0QE55</accession>
<dbReference type="InterPro" id="IPR001597">
    <property type="entry name" value="ArAA_b-elim_lyase/Thr_aldolase"/>
</dbReference>
<dbReference type="PANTHER" id="PTHR32325">
    <property type="entry name" value="BETA-ELIMINATING LYASE-LIKE PROTEIN-RELATED"/>
    <property type="match status" value="1"/>
</dbReference>
<dbReference type="Gene3D" id="3.90.1150.10">
    <property type="entry name" value="Aspartate Aminotransferase, domain 1"/>
    <property type="match status" value="1"/>
</dbReference>
<dbReference type="InterPro" id="IPR011166">
    <property type="entry name" value="Beta-eliminating_lyase"/>
</dbReference>
<reference evidence="8 10" key="1">
    <citation type="submission" date="2016-06" db="EMBL/GenBank/DDBJ databases">
        <title>Bacterial characters and pathogenicity of Xenorhabdus hominickii from an entomopathogenic nematode, Steinernema monticolum.</title>
        <authorList>
            <person name="Park Y."/>
            <person name="Kim Y."/>
        </authorList>
    </citation>
    <scope>NUCLEOTIDE SEQUENCE [LARGE SCALE GENOMIC DNA]</scope>
    <source>
        <strain evidence="8 10">ANU1</strain>
    </source>
</reference>
<name>A0A2G0QE55_XENHO</name>
<dbReference type="EMBL" id="NJAI01000001">
    <property type="protein sequence ID" value="PHM57515.1"/>
    <property type="molecule type" value="Genomic_DNA"/>
</dbReference>
<dbReference type="AlphaFoldDB" id="A0A2G0QE55"/>
<evidence type="ECO:0000256" key="2">
    <source>
        <dbReference type="ARBA" id="ARBA00009721"/>
    </source>
</evidence>
<keyword evidence="10" id="KW-1185">Reference proteome</keyword>
<dbReference type="GO" id="GO:0016830">
    <property type="term" value="F:carbon-carbon lyase activity"/>
    <property type="evidence" value="ECO:0007669"/>
    <property type="project" value="InterPro"/>
</dbReference>
<dbReference type="RefSeq" id="WP_069317246.1">
    <property type="nucleotide sequence ID" value="NZ_CAWNQJ010000001.1"/>
</dbReference>